<dbReference type="Proteomes" id="UP001286313">
    <property type="component" value="Unassembled WGS sequence"/>
</dbReference>
<protein>
    <submittedName>
        <fullName evidence="2">Uncharacterized protein</fullName>
    </submittedName>
</protein>
<feature type="region of interest" description="Disordered" evidence="1">
    <location>
        <begin position="40"/>
        <end position="72"/>
    </location>
</feature>
<dbReference type="EMBL" id="JAWQEG010003936">
    <property type="protein sequence ID" value="KAK3863804.1"/>
    <property type="molecule type" value="Genomic_DNA"/>
</dbReference>
<feature type="compositionally biased region" description="Low complexity" evidence="1">
    <location>
        <begin position="40"/>
        <end position="56"/>
    </location>
</feature>
<evidence type="ECO:0000313" key="2">
    <source>
        <dbReference type="EMBL" id="KAK3863804.1"/>
    </source>
</evidence>
<evidence type="ECO:0000256" key="1">
    <source>
        <dbReference type="SAM" id="MobiDB-lite"/>
    </source>
</evidence>
<evidence type="ECO:0000313" key="3">
    <source>
        <dbReference type="Proteomes" id="UP001286313"/>
    </source>
</evidence>
<organism evidence="2 3">
    <name type="scientific">Petrolisthes cinctipes</name>
    <name type="common">Flat porcelain crab</name>
    <dbReference type="NCBI Taxonomy" id="88211"/>
    <lineage>
        <taxon>Eukaryota</taxon>
        <taxon>Metazoa</taxon>
        <taxon>Ecdysozoa</taxon>
        <taxon>Arthropoda</taxon>
        <taxon>Crustacea</taxon>
        <taxon>Multicrustacea</taxon>
        <taxon>Malacostraca</taxon>
        <taxon>Eumalacostraca</taxon>
        <taxon>Eucarida</taxon>
        <taxon>Decapoda</taxon>
        <taxon>Pleocyemata</taxon>
        <taxon>Anomura</taxon>
        <taxon>Galatheoidea</taxon>
        <taxon>Porcellanidae</taxon>
        <taxon>Petrolisthes</taxon>
    </lineage>
</organism>
<dbReference type="AlphaFoldDB" id="A0AAE1EY29"/>
<sequence length="96" mass="10450">MDNLVDCMVKAGGQMEGEGRLGVVRQVVVQMVTLRARFHSSTHLPPSPLPHFTSLPSPSPSPLMQSPCEPSLSCPPQFPLPHPLNHPLCPRPRLAL</sequence>
<proteinExistence type="predicted"/>
<gene>
    <name evidence="2" type="ORF">Pcinc_030463</name>
</gene>
<accession>A0AAE1EY29</accession>
<name>A0AAE1EY29_PETCI</name>
<comment type="caution">
    <text evidence="2">The sequence shown here is derived from an EMBL/GenBank/DDBJ whole genome shotgun (WGS) entry which is preliminary data.</text>
</comment>
<keyword evidence="3" id="KW-1185">Reference proteome</keyword>
<reference evidence="2" key="1">
    <citation type="submission" date="2023-10" db="EMBL/GenBank/DDBJ databases">
        <title>Genome assemblies of two species of porcelain crab, Petrolisthes cinctipes and Petrolisthes manimaculis (Anomura: Porcellanidae).</title>
        <authorList>
            <person name="Angst P."/>
        </authorList>
    </citation>
    <scope>NUCLEOTIDE SEQUENCE</scope>
    <source>
        <strain evidence="2">PB745_01</strain>
        <tissue evidence="2">Gill</tissue>
    </source>
</reference>